<name>A0AC35U3Y8_9BILA</name>
<organism evidence="1 2">
    <name type="scientific">Rhabditophanes sp. KR3021</name>
    <dbReference type="NCBI Taxonomy" id="114890"/>
    <lineage>
        <taxon>Eukaryota</taxon>
        <taxon>Metazoa</taxon>
        <taxon>Ecdysozoa</taxon>
        <taxon>Nematoda</taxon>
        <taxon>Chromadorea</taxon>
        <taxon>Rhabditida</taxon>
        <taxon>Tylenchina</taxon>
        <taxon>Panagrolaimomorpha</taxon>
        <taxon>Strongyloidoidea</taxon>
        <taxon>Alloionematidae</taxon>
        <taxon>Rhabditophanes</taxon>
    </lineage>
</organism>
<dbReference type="Proteomes" id="UP000095286">
    <property type="component" value="Unplaced"/>
</dbReference>
<evidence type="ECO:0000313" key="1">
    <source>
        <dbReference type="Proteomes" id="UP000095286"/>
    </source>
</evidence>
<proteinExistence type="predicted"/>
<evidence type="ECO:0000313" key="2">
    <source>
        <dbReference type="WBParaSite" id="RSKR_0000768100.1"/>
    </source>
</evidence>
<accession>A0AC35U3Y8</accession>
<protein>
    <submittedName>
        <fullName evidence="2">MgtE domain-containing protein</fullName>
    </submittedName>
</protein>
<sequence length="502" mass="55101">MSEKGTNCSFVMDDMDLTFRPTAKNTMETSFSKAEEMSRKHSQANSHAEDQISIQEITESAEDSVEGTENVKVSPLKFFLSMLAIAASVGLGVIGMEIAGYVLHSFFEMLEDPQSLFLPNIITPLIGAKGNIEMTMSSRIGTLIHKNKFRSWKQQLKYSSANIGAVHVQGICVGVLLSCINILINFPKMQNDDMVYSCTIVTLTCAIAPVLISFFLILLSIGLAKFKIDPDTILSPLAALSGDAITVTTMSLIKSLVTLELALTFRFQTIFTIYMLGTLILALIAAFSTKATRKALFPGSASIVIALMISYISGYIFTLSVKRLQAISLVQGLVNGIPGTMGSIYISMLSSHYGTVPKTQMPRKSLAFKYLKNPLKMFSLSPARNVIQTLNSTMFICFLLFSSSSLMFMNMMIEAIKLIEDYILFETWVAIGINAFTLLWIVSFVSVIFAANCWPLDTYLIPLITALGDLLGAVLVYLILNLNGVDAKGFLTTVSYQNLTQI</sequence>
<reference evidence="2" key="1">
    <citation type="submission" date="2016-11" db="UniProtKB">
        <authorList>
            <consortium name="WormBaseParasite"/>
        </authorList>
    </citation>
    <scope>IDENTIFICATION</scope>
    <source>
        <strain evidence="2">KR3021</strain>
    </source>
</reference>
<dbReference type="WBParaSite" id="RSKR_0000768100.1">
    <property type="protein sequence ID" value="RSKR_0000768100.1"/>
    <property type="gene ID" value="RSKR_0000768100"/>
</dbReference>